<feature type="chain" id="PRO_5020180499" evidence="2">
    <location>
        <begin position="25"/>
        <end position="224"/>
    </location>
</feature>
<sequence length="224" mass="23002">MSKFLKTTALAAVAALGMTGAVSAATFQGTIPGGTAVNDGLVPVYGAGTTERDGWYGGQLWLFGTDVTLTFDFLGSEAGFNNSFWFNGNPLFATGGNTNNWCTVDCTVPLASVSVSGLSTGLLDFKFVTPVGEAVNGSNPDNTTPTVPNFFLSFDGANPKAASGTSVVLWLDDGGASGDDNHDDMVVRIRIDNGSISVIPLPAAGWLLLAGLGGLGVVARRKKS</sequence>
<feature type="transmembrane region" description="Helical" evidence="1">
    <location>
        <begin position="198"/>
        <end position="219"/>
    </location>
</feature>
<dbReference type="OrthoDB" id="7376229at2"/>
<evidence type="ECO:0000256" key="2">
    <source>
        <dbReference type="SAM" id="SignalP"/>
    </source>
</evidence>
<feature type="signal peptide" evidence="2">
    <location>
        <begin position="1"/>
        <end position="24"/>
    </location>
</feature>
<organism evidence="3 4">
    <name type="scientific">Rhodovulum steppense</name>
    <dbReference type="NCBI Taxonomy" id="540251"/>
    <lineage>
        <taxon>Bacteria</taxon>
        <taxon>Pseudomonadati</taxon>
        <taxon>Pseudomonadota</taxon>
        <taxon>Alphaproteobacteria</taxon>
        <taxon>Rhodobacterales</taxon>
        <taxon>Paracoccaceae</taxon>
        <taxon>Rhodovulum</taxon>
    </lineage>
</organism>
<keyword evidence="1" id="KW-1133">Transmembrane helix</keyword>
<dbReference type="Proteomes" id="UP000295277">
    <property type="component" value="Unassembled WGS sequence"/>
</dbReference>
<keyword evidence="1" id="KW-0812">Transmembrane</keyword>
<keyword evidence="4" id="KW-1185">Reference proteome</keyword>
<protein>
    <submittedName>
        <fullName evidence="3">Putative secreted protein</fullName>
    </submittedName>
</protein>
<name>A0A4R1YPG9_9RHOB</name>
<dbReference type="EMBL" id="SLVM01000020">
    <property type="protein sequence ID" value="TCM80504.1"/>
    <property type="molecule type" value="Genomic_DNA"/>
</dbReference>
<proteinExistence type="predicted"/>
<dbReference type="AlphaFoldDB" id="A0A4R1YPG9"/>
<evidence type="ECO:0000313" key="4">
    <source>
        <dbReference type="Proteomes" id="UP000295277"/>
    </source>
</evidence>
<keyword evidence="1" id="KW-0472">Membrane</keyword>
<dbReference type="InterPro" id="IPR022472">
    <property type="entry name" value="VPLPA-CTERM"/>
</dbReference>
<evidence type="ECO:0000313" key="3">
    <source>
        <dbReference type="EMBL" id="TCM80504.1"/>
    </source>
</evidence>
<comment type="caution">
    <text evidence="3">The sequence shown here is derived from an EMBL/GenBank/DDBJ whole genome shotgun (WGS) entry which is preliminary data.</text>
</comment>
<accession>A0A4R1YPG9</accession>
<reference evidence="3 4" key="1">
    <citation type="submission" date="2019-03" db="EMBL/GenBank/DDBJ databases">
        <title>Genomic Encyclopedia of Type Strains, Phase IV (KMG-IV): sequencing the most valuable type-strain genomes for metagenomic binning, comparative biology and taxonomic classification.</title>
        <authorList>
            <person name="Goeker M."/>
        </authorList>
    </citation>
    <scope>NUCLEOTIDE SEQUENCE [LARGE SCALE GENOMIC DNA]</scope>
    <source>
        <strain evidence="3 4">DSM 21153</strain>
    </source>
</reference>
<keyword evidence="2" id="KW-0732">Signal</keyword>
<dbReference type="NCBIfam" id="TIGR03370">
    <property type="entry name" value="VPLPA-CTERM"/>
    <property type="match status" value="1"/>
</dbReference>
<evidence type="ECO:0000256" key="1">
    <source>
        <dbReference type="SAM" id="Phobius"/>
    </source>
</evidence>
<gene>
    <name evidence="3" type="ORF">EV216_12016</name>
</gene>
<dbReference type="RefSeq" id="WP_132695972.1">
    <property type="nucleotide sequence ID" value="NZ_SLVM01000020.1"/>
</dbReference>